<keyword evidence="3" id="KW-0677">Repeat</keyword>
<dbReference type="GO" id="GO:0005634">
    <property type="term" value="C:nucleus"/>
    <property type="evidence" value="ECO:0007669"/>
    <property type="project" value="UniProtKB-SubCell"/>
</dbReference>
<proteinExistence type="predicted"/>
<evidence type="ECO:0000256" key="5">
    <source>
        <dbReference type="ARBA" id="ARBA00022833"/>
    </source>
</evidence>
<keyword evidence="5" id="KW-0862">Zinc</keyword>
<sequence>MGRSSIDDIVLTGSSEGRGDCCSSSSEDGNKSGTTLERDANCHSHTYNQGSETSQQFTCSVENCPKTFTRKKDLVHHVQNGHSKDTKRGLRFRCPIKECPVTLARERDVRRHMYFKHSIGKGHDRRFLCSAKDCHATFSRRYDLKRHDDAVHKNNTEGGRQFSCPVEKCNTVVSRAIDLHDHISTQHNQDTINSDRPFMCPICLEERRKHEGFTRWRDVLRHLTSAIHSSRNFTCPHCDKSFSRNDILSRHMRCCKKRPGNWTENDEEHESSDECN</sequence>
<dbReference type="PROSITE" id="PS00028">
    <property type="entry name" value="ZINC_FINGER_C2H2_1"/>
    <property type="match status" value="4"/>
</dbReference>
<dbReference type="InterPro" id="IPR013087">
    <property type="entry name" value="Znf_C2H2_type"/>
</dbReference>
<evidence type="ECO:0000256" key="2">
    <source>
        <dbReference type="ARBA" id="ARBA00022723"/>
    </source>
</evidence>
<keyword evidence="8" id="KW-0539">Nucleus</keyword>
<feature type="domain" description="C2H2-type" evidence="11">
    <location>
        <begin position="127"/>
        <end position="157"/>
    </location>
</feature>
<evidence type="ECO:0000259" key="11">
    <source>
        <dbReference type="PROSITE" id="PS50157"/>
    </source>
</evidence>
<gene>
    <name evidence="12" type="ORF">BDA99DRAFT_243167</name>
</gene>
<dbReference type="SUPFAM" id="SSF57667">
    <property type="entry name" value="beta-beta-alpha zinc fingers"/>
    <property type="match status" value="2"/>
</dbReference>
<dbReference type="EMBL" id="JAIXMP010000004">
    <property type="protein sequence ID" value="KAI9274575.1"/>
    <property type="molecule type" value="Genomic_DNA"/>
</dbReference>
<dbReference type="Pfam" id="PF00096">
    <property type="entry name" value="zf-C2H2"/>
    <property type="match status" value="2"/>
</dbReference>
<dbReference type="InterPro" id="IPR036236">
    <property type="entry name" value="Znf_C2H2_sf"/>
</dbReference>
<dbReference type="InterPro" id="IPR051061">
    <property type="entry name" value="Zinc_finger_trans_reg"/>
</dbReference>
<name>A0AAD5K901_9FUNG</name>
<comment type="caution">
    <text evidence="12">The sequence shown here is derived from an EMBL/GenBank/DDBJ whole genome shotgun (WGS) entry which is preliminary data.</text>
</comment>
<feature type="compositionally biased region" description="Polar residues" evidence="10">
    <location>
        <begin position="22"/>
        <end position="35"/>
    </location>
</feature>
<dbReference type="GO" id="GO:0006357">
    <property type="term" value="P:regulation of transcription by RNA polymerase II"/>
    <property type="evidence" value="ECO:0007669"/>
    <property type="project" value="TreeGrafter"/>
</dbReference>
<dbReference type="PROSITE" id="PS50157">
    <property type="entry name" value="ZINC_FINGER_C2H2_2"/>
    <property type="match status" value="3"/>
</dbReference>
<evidence type="ECO:0000256" key="6">
    <source>
        <dbReference type="ARBA" id="ARBA00023015"/>
    </source>
</evidence>
<dbReference type="AlphaFoldDB" id="A0AAD5K901"/>
<dbReference type="Gene3D" id="3.30.160.60">
    <property type="entry name" value="Classic Zinc Finger"/>
    <property type="match status" value="3"/>
</dbReference>
<feature type="domain" description="C2H2-type" evidence="11">
    <location>
        <begin position="233"/>
        <end position="253"/>
    </location>
</feature>
<organism evidence="12 13">
    <name type="scientific">Phascolomyces articulosus</name>
    <dbReference type="NCBI Taxonomy" id="60185"/>
    <lineage>
        <taxon>Eukaryota</taxon>
        <taxon>Fungi</taxon>
        <taxon>Fungi incertae sedis</taxon>
        <taxon>Mucoromycota</taxon>
        <taxon>Mucoromycotina</taxon>
        <taxon>Mucoromycetes</taxon>
        <taxon>Mucorales</taxon>
        <taxon>Lichtheimiaceae</taxon>
        <taxon>Phascolomyces</taxon>
    </lineage>
</organism>
<evidence type="ECO:0000313" key="13">
    <source>
        <dbReference type="Proteomes" id="UP001209540"/>
    </source>
</evidence>
<evidence type="ECO:0000313" key="12">
    <source>
        <dbReference type="EMBL" id="KAI9274575.1"/>
    </source>
</evidence>
<dbReference type="GO" id="GO:0008270">
    <property type="term" value="F:zinc ion binding"/>
    <property type="evidence" value="ECO:0007669"/>
    <property type="project" value="UniProtKB-KW"/>
</dbReference>
<comment type="subcellular location">
    <subcellularLocation>
        <location evidence="1">Nucleus</location>
    </subcellularLocation>
</comment>
<dbReference type="Proteomes" id="UP001209540">
    <property type="component" value="Unassembled WGS sequence"/>
</dbReference>
<dbReference type="PANTHER" id="PTHR46179:SF13">
    <property type="entry name" value="C2H2-TYPE DOMAIN-CONTAINING PROTEIN"/>
    <property type="match status" value="1"/>
</dbReference>
<feature type="domain" description="C2H2-type" evidence="11">
    <location>
        <begin position="57"/>
        <end position="87"/>
    </location>
</feature>
<dbReference type="PANTHER" id="PTHR46179">
    <property type="entry name" value="ZINC FINGER PROTEIN"/>
    <property type="match status" value="1"/>
</dbReference>
<evidence type="ECO:0000256" key="7">
    <source>
        <dbReference type="ARBA" id="ARBA00023163"/>
    </source>
</evidence>
<feature type="region of interest" description="Disordered" evidence="10">
    <location>
        <begin position="1"/>
        <end position="36"/>
    </location>
</feature>
<evidence type="ECO:0000256" key="8">
    <source>
        <dbReference type="ARBA" id="ARBA00023242"/>
    </source>
</evidence>
<keyword evidence="6" id="KW-0805">Transcription regulation</keyword>
<evidence type="ECO:0000256" key="4">
    <source>
        <dbReference type="ARBA" id="ARBA00022771"/>
    </source>
</evidence>
<keyword evidence="13" id="KW-1185">Reference proteome</keyword>
<reference evidence="12" key="1">
    <citation type="journal article" date="2022" name="IScience">
        <title>Evolution of zygomycete secretomes and the origins of terrestrial fungal ecologies.</title>
        <authorList>
            <person name="Chang Y."/>
            <person name="Wang Y."/>
            <person name="Mondo S."/>
            <person name="Ahrendt S."/>
            <person name="Andreopoulos W."/>
            <person name="Barry K."/>
            <person name="Beard J."/>
            <person name="Benny G.L."/>
            <person name="Blankenship S."/>
            <person name="Bonito G."/>
            <person name="Cuomo C."/>
            <person name="Desiro A."/>
            <person name="Gervers K.A."/>
            <person name="Hundley H."/>
            <person name="Kuo A."/>
            <person name="LaButti K."/>
            <person name="Lang B.F."/>
            <person name="Lipzen A."/>
            <person name="O'Donnell K."/>
            <person name="Pangilinan J."/>
            <person name="Reynolds N."/>
            <person name="Sandor L."/>
            <person name="Smith M.E."/>
            <person name="Tsang A."/>
            <person name="Grigoriev I.V."/>
            <person name="Stajich J.E."/>
            <person name="Spatafora J.W."/>
        </authorList>
    </citation>
    <scope>NUCLEOTIDE SEQUENCE</scope>
    <source>
        <strain evidence="12">RSA 2281</strain>
    </source>
</reference>
<keyword evidence="7" id="KW-0804">Transcription</keyword>
<evidence type="ECO:0000256" key="10">
    <source>
        <dbReference type="SAM" id="MobiDB-lite"/>
    </source>
</evidence>
<evidence type="ECO:0000256" key="1">
    <source>
        <dbReference type="ARBA" id="ARBA00004123"/>
    </source>
</evidence>
<evidence type="ECO:0000256" key="3">
    <source>
        <dbReference type="ARBA" id="ARBA00022737"/>
    </source>
</evidence>
<evidence type="ECO:0000256" key="9">
    <source>
        <dbReference type="PROSITE-ProRule" id="PRU00042"/>
    </source>
</evidence>
<protein>
    <recommendedName>
        <fullName evidence="11">C2H2-type domain-containing protein</fullName>
    </recommendedName>
</protein>
<keyword evidence="2" id="KW-0479">Metal-binding</keyword>
<reference evidence="12" key="2">
    <citation type="submission" date="2023-02" db="EMBL/GenBank/DDBJ databases">
        <authorList>
            <consortium name="DOE Joint Genome Institute"/>
            <person name="Mondo S.J."/>
            <person name="Chang Y."/>
            <person name="Wang Y."/>
            <person name="Ahrendt S."/>
            <person name="Andreopoulos W."/>
            <person name="Barry K."/>
            <person name="Beard J."/>
            <person name="Benny G.L."/>
            <person name="Blankenship S."/>
            <person name="Bonito G."/>
            <person name="Cuomo C."/>
            <person name="Desiro A."/>
            <person name="Gervers K.A."/>
            <person name="Hundley H."/>
            <person name="Kuo A."/>
            <person name="LaButti K."/>
            <person name="Lang B.F."/>
            <person name="Lipzen A."/>
            <person name="O'Donnell K."/>
            <person name="Pangilinan J."/>
            <person name="Reynolds N."/>
            <person name="Sandor L."/>
            <person name="Smith M.W."/>
            <person name="Tsang A."/>
            <person name="Grigoriev I.V."/>
            <person name="Stajich J.E."/>
            <person name="Spatafora J.W."/>
        </authorList>
    </citation>
    <scope>NUCLEOTIDE SEQUENCE</scope>
    <source>
        <strain evidence="12">RSA 2281</strain>
    </source>
</reference>
<dbReference type="SMART" id="SM00355">
    <property type="entry name" value="ZnF_C2H2"/>
    <property type="match status" value="6"/>
</dbReference>
<accession>A0AAD5K901</accession>
<keyword evidence="4 9" id="KW-0863">Zinc-finger</keyword>
<dbReference type="FunFam" id="3.30.160.60:FF:000100">
    <property type="entry name" value="Zinc finger 45-like"/>
    <property type="match status" value="1"/>
</dbReference>